<feature type="transmembrane region" description="Helical" evidence="1">
    <location>
        <begin position="16"/>
        <end position="37"/>
    </location>
</feature>
<dbReference type="NCBIfam" id="TIGR02831">
    <property type="entry name" value="spo_II_M"/>
    <property type="match status" value="1"/>
</dbReference>
<feature type="transmembrane region" description="Helical" evidence="1">
    <location>
        <begin position="176"/>
        <end position="196"/>
    </location>
</feature>
<proteinExistence type="predicted"/>
<dbReference type="KEGG" id="bacg:D2962_08705"/>
<accession>A0A3G2R5M6</accession>
<dbReference type="Pfam" id="PF01944">
    <property type="entry name" value="SpoIIM"/>
    <property type="match status" value="1"/>
</dbReference>
<dbReference type="Proteomes" id="UP000280960">
    <property type="component" value="Chromosome"/>
</dbReference>
<feature type="transmembrane region" description="Helical" evidence="1">
    <location>
        <begin position="107"/>
        <end position="129"/>
    </location>
</feature>
<feature type="transmembrane region" description="Helical" evidence="1">
    <location>
        <begin position="136"/>
        <end position="156"/>
    </location>
</feature>
<protein>
    <submittedName>
        <fullName evidence="2">Stage II sporulation protein M</fullName>
    </submittedName>
</protein>
<dbReference type="PIRSF" id="PIRSF038973">
    <property type="entry name" value="SpoIIM"/>
    <property type="match status" value="1"/>
</dbReference>
<dbReference type="EMBL" id="CP033169">
    <property type="protein sequence ID" value="AYO30689.1"/>
    <property type="molecule type" value="Genomic_DNA"/>
</dbReference>
<evidence type="ECO:0000313" key="2">
    <source>
        <dbReference type="EMBL" id="AYO30689.1"/>
    </source>
</evidence>
<feature type="transmembrane region" description="Helical" evidence="1">
    <location>
        <begin position="81"/>
        <end position="101"/>
    </location>
</feature>
<evidence type="ECO:0000313" key="3">
    <source>
        <dbReference type="Proteomes" id="UP000280960"/>
    </source>
</evidence>
<keyword evidence="3" id="KW-1185">Reference proteome</keyword>
<keyword evidence="1" id="KW-0472">Membrane</keyword>
<dbReference type="InterPro" id="IPR014196">
    <property type="entry name" value="SpoIIM"/>
</dbReference>
<name>A0A3G2R5M6_9FIRM</name>
<sequence length="208" mass="23363">MNYFPRVIFDYFKKNMGLYIFVFLIFVGGTILGSIAVNMMSDNQMKATLDFINSFFVNVKNIEVNFSTIFYVSISNNLKTALTLCILGLTIVGLPLIPAVIFFRGFVLGFTVGFFIGSLGVKGILFSILSILPQNIIIIPSIISIGVAGMTLSLTVLKNRFKHYTEDYPRLLMGYFLFNFTFCVMLILAGLIEGYISPVFIRLLTNYI</sequence>
<keyword evidence="1" id="KW-0812">Transmembrane</keyword>
<organism evidence="2 3">
    <name type="scientific">Biomaibacter acetigenes</name>
    <dbReference type="NCBI Taxonomy" id="2316383"/>
    <lineage>
        <taxon>Bacteria</taxon>
        <taxon>Bacillati</taxon>
        <taxon>Bacillota</taxon>
        <taxon>Clostridia</taxon>
        <taxon>Thermosediminibacterales</taxon>
        <taxon>Tepidanaerobacteraceae</taxon>
        <taxon>Biomaibacter</taxon>
    </lineage>
</organism>
<evidence type="ECO:0000256" key="1">
    <source>
        <dbReference type="SAM" id="Phobius"/>
    </source>
</evidence>
<dbReference type="InterPro" id="IPR002798">
    <property type="entry name" value="SpoIIM-like"/>
</dbReference>
<dbReference type="AlphaFoldDB" id="A0A3G2R5M6"/>
<dbReference type="RefSeq" id="WP_120765528.1">
    <property type="nucleotide sequence ID" value="NZ_CP033169.1"/>
</dbReference>
<keyword evidence="1" id="KW-1133">Transmembrane helix</keyword>
<reference evidence="2 3" key="1">
    <citation type="submission" date="2018-10" db="EMBL/GenBank/DDBJ databases">
        <authorList>
            <person name="Zhang X."/>
        </authorList>
    </citation>
    <scope>NUCLEOTIDE SEQUENCE [LARGE SCALE GENOMIC DNA]</scope>
    <source>
        <strain evidence="2 3">SK-G1</strain>
    </source>
</reference>
<gene>
    <name evidence="2" type="primary">spoIIM</name>
    <name evidence="2" type="ORF">D2962_08705</name>
</gene>